<evidence type="ECO:0000256" key="3">
    <source>
        <dbReference type="ARBA" id="ARBA00022692"/>
    </source>
</evidence>
<proteinExistence type="predicted"/>
<keyword evidence="3 6" id="KW-0812">Transmembrane</keyword>
<dbReference type="InterPro" id="IPR020846">
    <property type="entry name" value="MFS_dom"/>
</dbReference>
<evidence type="ECO:0000256" key="2">
    <source>
        <dbReference type="ARBA" id="ARBA00022475"/>
    </source>
</evidence>
<dbReference type="InterPro" id="IPR050189">
    <property type="entry name" value="MFS_Efflux_Transporters"/>
</dbReference>
<evidence type="ECO:0000313" key="8">
    <source>
        <dbReference type="EMBL" id="MBP2398082.1"/>
    </source>
</evidence>
<dbReference type="PANTHER" id="PTHR43124:SF3">
    <property type="entry name" value="CHLORAMPHENICOL EFFLUX PUMP RV0191"/>
    <property type="match status" value="1"/>
</dbReference>
<keyword evidence="2" id="KW-1003">Cell membrane</keyword>
<dbReference type="SUPFAM" id="SSF103473">
    <property type="entry name" value="MFS general substrate transporter"/>
    <property type="match status" value="1"/>
</dbReference>
<feature type="transmembrane region" description="Helical" evidence="6">
    <location>
        <begin position="141"/>
        <end position="163"/>
    </location>
</feature>
<dbReference type="Proteomes" id="UP001195422">
    <property type="component" value="Unassembled WGS sequence"/>
</dbReference>
<keyword evidence="4 6" id="KW-1133">Transmembrane helix</keyword>
<feature type="transmembrane region" description="Helical" evidence="6">
    <location>
        <begin position="294"/>
        <end position="313"/>
    </location>
</feature>
<feature type="domain" description="Major facilitator superfamily (MFS) profile" evidence="7">
    <location>
        <begin position="1"/>
        <end position="403"/>
    </location>
</feature>
<feature type="transmembrane region" description="Helical" evidence="6">
    <location>
        <begin position="81"/>
        <end position="99"/>
    </location>
</feature>
<feature type="transmembrane region" description="Helical" evidence="6">
    <location>
        <begin position="175"/>
        <end position="197"/>
    </location>
</feature>
<gene>
    <name evidence="8" type="ORF">JOF39_001163</name>
</gene>
<evidence type="ECO:0000256" key="6">
    <source>
        <dbReference type="SAM" id="Phobius"/>
    </source>
</evidence>
<dbReference type="PANTHER" id="PTHR43124">
    <property type="entry name" value="PURINE EFFLUX PUMP PBUE"/>
    <property type="match status" value="1"/>
</dbReference>
<keyword evidence="9" id="KW-1185">Reference proteome</keyword>
<dbReference type="PRINTS" id="PR01035">
    <property type="entry name" value="TCRTETA"/>
</dbReference>
<protein>
    <submittedName>
        <fullName evidence="8">MFS family permease</fullName>
    </submittedName>
</protein>
<feature type="transmembrane region" description="Helical" evidence="6">
    <location>
        <begin position="105"/>
        <end position="129"/>
    </location>
</feature>
<evidence type="ECO:0000313" key="9">
    <source>
        <dbReference type="Proteomes" id="UP001195422"/>
    </source>
</evidence>
<name>A0ABS4XP70_GLUPR</name>
<dbReference type="InterPro" id="IPR036259">
    <property type="entry name" value="MFS_trans_sf"/>
</dbReference>
<dbReference type="InterPro" id="IPR001958">
    <property type="entry name" value="Tet-R_TetA/multi-R_MdtG-like"/>
</dbReference>
<dbReference type="RefSeq" id="WP_229777456.1">
    <property type="nucleotide sequence ID" value="NZ_BMPH01000017.1"/>
</dbReference>
<evidence type="ECO:0000256" key="1">
    <source>
        <dbReference type="ARBA" id="ARBA00004651"/>
    </source>
</evidence>
<dbReference type="InterPro" id="IPR011701">
    <property type="entry name" value="MFS"/>
</dbReference>
<reference evidence="8 9" key="1">
    <citation type="submission" date="2021-03" db="EMBL/GenBank/DDBJ databases">
        <title>Sequencing the genomes of 1000 actinobacteria strains.</title>
        <authorList>
            <person name="Klenk H.-P."/>
        </authorList>
    </citation>
    <scope>NUCLEOTIDE SEQUENCE [LARGE SCALE GENOMIC DNA]</scope>
    <source>
        <strain evidence="8 9">DSM 20168</strain>
    </source>
</reference>
<feature type="transmembrane region" description="Helical" evidence="6">
    <location>
        <begin position="366"/>
        <end position="394"/>
    </location>
</feature>
<accession>A0ABS4XP70</accession>
<evidence type="ECO:0000256" key="5">
    <source>
        <dbReference type="ARBA" id="ARBA00023136"/>
    </source>
</evidence>
<evidence type="ECO:0000256" key="4">
    <source>
        <dbReference type="ARBA" id="ARBA00022989"/>
    </source>
</evidence>
<feature type="transmembrane region" description="Helical" evidence="6">
    <location>
        <begin position="260"/>
        <end position="282"/>
    </location>
</feature>
<comment type="subcellular location">
    <subcellularLocation>
        <location evidence="1">Cell membrane</location>
        <topology evidence="1">Multi-pass membrane protein</topology>
    </subcellularLocation>
</comment>
<evidence type="ECO:0000259" key="7">
    <source>
        <dbReference type="PROSITE" id="PS50850"/>
    </source>
</evidence>
<organism evidence="8 9">
    <name type="scientific">Glutamicibacter protophormiae</name>
    <name type="common">Brevibacterium protophormiae</name>
    <dbReference type="NCBI Taxonomy" id="37930"/>
    <lineage>
        <taxon>Bacteria</taxon>
        <taxon>Bacillati</taxon>
        <taxon>Actinomycetota</taxon>
        <taxon>Actinomycetes</taxon>
        <taxon>Micrococcales</taxon>
        <taxon>Micrococcaceae</taxon>
        <taxon>Glutamicibacter</taxon>
    </lineage>
</organism>
<dbReference type="PROSITE" id="PS50850">
    <property type="entry name" value="MFS"/>
    <property type="match status" value="1"/>
</dbReference>
<feature type="transmembrane region" description="Helical" evidence="6">
    <location>
        <begin position="234"/>
        <end position="254"/>
    </location>
</feature>
<dbReference type="Pfam" id="PF07690">
    <property type="entry name" value="MFS_1"/>
    <property type="match status" value="1"/>
</dbReference>
<dbReference type="Gene3D" id="1.20.1250.20">
    <property type="entry name" value="MFS general substrate transporter like domains"/>
    <property type="match status" value="1"/>
</dbReference>
<sequence>MTANNKAASSGTLRWLLALIATALLSQTALNLIRPVTTYKLIALDSGPVTVGAVTAAYALLPLATAISLGRLSSRMRQIRYLMLGGIGLLAVGGAGIALSPNALLVAAASAVLGMGHLMFTIGGQSSIARFLPDKDLDKGFGWFTAAYSAGQFLGPLAAGLILGTGTSADSPERIASISLSLWIGAGCSLLAAPLLLANLQPATTKNTAPIAADRPKTSALAILRVRGMTSHMFAALTLLSMLDILTAFLPLVAEQHNVTPVAVGVLLAIRGCASVASRLVIPQLSTHFSRPALLTTSLYLAAATIAIAPFFIESLWISGTAMLVGGFFLGLGQPLTMTMISTSVEPADRGAALAVRLMGNRLGQVGLPIIASTVAAGMGPAGAIWFCCALLGISGIEKSLRR</sequence>
<keyword evidence="5 6" id="KW-0472">Membrane</keyword>
<dbReference type="EMBL" id="JAGIOJ010000001">
    <property type="protein sequence ID" value="MBP2398082.1"/>
    <property type="molecule type" value="Genomic_DNA"/>
</dbReference>
<comment type="caution">
    <text evidence="8">The sequence shown here is derived from an EMBL/GenBank/DDBJ whole genome shotgun (WGS) entry which is preliminary data.</text>
</comment>
<feature type="transmembrane region" description="Helical" evidence="6">
    <location>
        <begin position="47"/>
        <end position="69"/>
    </location>
</feature>